<evidence type="ECO:0000256" key="1">
    <source>
        <dbReference type="SAM" id="Phobius"/>
    </source>
</evidence>
<reference evidence="4" key="1">
    <citation type="submission" date="2016-10" db="EMBL/GenBank/DDBJ databases">
        <authorList>
            <person name="Varghese N."/>
            <person name="Submissions S."/>
        </authorList>
    </citation>
    <scope>NUCLEOTIDE SEQUENCE [LARGE SCALE GENOMIC DNA]</scope>
    <source>
        <strain evidence="4">DSM 16995</strain>
    </source>
</reference>
<keyword evidence="4" id="KW-1185">Reference proteome</keyword>
<dbReference type="EMBL" id="FNGA01000004">
    <property type="protein sequence ID" value="SDL30237.1"/>
    <property type="molecule type" value="Genomic_DNA"/>
</dbReference>
<protein>
    <submittedName>
        <fullName evidence="3">Uncharacterized membrane protein</fullName>
    </submittedName>
</protein>
<dbReference type="OrthoDB" id="1631120at2"/>
<name>A0A1G9IYA7_9BACT</name>
<evidence type="ECO:0000259" key="2">
    <source>
        <dbReference type="Pfam" id="PF05232"/>
    </source>
</evidence>
<dbReference type="Proteomes" id="UP000199053">
    <property type="component" value="Unassembled WGS sequence"/>
</dbReference>
<feature type="transmembrane region" description="Helical" evidence="1">
    <location>
        <begin position="108"/>
        <end position="130"/>
    </location>
</feature>
<sequence>MRTCKDRLRHTILFEILLILIIGPMLSIILEQPLHTMGALTIILSLIAMVINYIYNLAFDHSLKQLGKSVHKRSKRLRVLHSILFELVLFIFSVPIVMNFMGYTFMEAFILDIGFIIMVPVYAFFFNILYDNAFPIVSIQ</sequence>
<feature type="domain" description="Chlorhexidine efflux transporter" evidence="2">
    <location>
        <begin position="73"/>
        <end position="135"/>
    </location>
</feature>
<feature type="transmembrane region" description="Helical" evidence="1">
    <location>
        <begin position="79"/>
        <end position="102"/>
    </location>
</feature>
<dbReference type="InterPro" id="IPR007896">
    <property type="entry name" value="BTP_bacteria"/>
</dbReference>
<dbReference type="Pfam" id="PF05232">
    <property type="entry name" value="BTP"/>
    <property type="match status" value="2"/>
</dbReference>
<gene>
    <name evidence="3" type="ORF">SAMN05660337_2569</name>
</gene>
<accession>A0A1G9IYA7</accession>
<organism evidence="3 4">
    <name type="scientific">Maridesulfovibrio ferrireducens</name>
    <dbReference type="NCBI Taxonomy" id="246191"/>
    <lineage>
        <taxon>Bacteria</taxon>
        <taxon>Pseudomonadati</taxon>
        <taxon>Thermodesulfobacteriota</taxon>
        <taxon>Desulfovibrionia</taxon>
        <taxon>Desulfovibrionales</taxon>
        <taxon>Desulfovibrionaceae</taxon>
        <taxon>Maridesulfovibrio</taxon>
    </lineage>
</organism>
<feature type="transmembrane region" description="Helical" evidence="1">
    <location>
        <begin position="36"/>
        <end position="58"/>
    </location>
</feature>
<dbReference type="InterPro" id="IPR058208">
    <property type="entry name" value="PACE"/>
</dbReference>
<feature type="domain" description="Chlorhexidine efflux transporter" evidence="2">
    <location>
        <begin position="2"/>
        <end position="62"/>
    </location>
</feature>
<dbReference type="NCBIfam" id="NF033664">
    <property type="entry name" value="PACE_transport"/>
    <property type="match status" value="1"/>
</dbReference>
<keyword evidence="1" id="KW-0812">Transmembrane</keyword>
<dbReference type="STRING" id="246191.SAMN05660337_2569"/>
<dbReference type="AlphaFoldDB" id="A0A1G9IYA7"/>
<dbReference type="RefSeq" id="WP_092161745.1">
    <property type="nucleotide sequence ID" value="NZ_FNGA01000004.1"/>
</dbReference>
<feature type="transmembrane region" description="Helical" evidence="1">
    <location>
        <begin position="12"/>
        <end position="30"/>
    </location>
</feature>
<evidence type="ECO:0000313" key="4">
    <source>
        <dbReference type="Proteomes" id="UP000199053"/>
    </source>
</evidence>
<keyword evidence="1" id="KW-0472">Membrane</keyword>
<proteinExistence type="predicted"/>
<evidence type="ECO:0000313" key="3">
    <source>
        <dbReference type="EMBL" id="SDL30237.1"/>
    </source>
</evidence>
<keyword evidence="1" id="KW-1133">Transmembrane helix</keyword>